<name>A0ABX1W6S1_9SPHI</name>
<evidence type="ECO:0000313" key="1">
    <source>
        <dbReference type="EMBL" id="NNU34140.1"/>
    </source>
</evidence>
<keyword evidence="2" id="KW-1185">Reference proteome</keyword>
<evidence type="ECO:0000313" key="2">
    <source>
        <dbReference type="Proteomes" id="UP000566071"/>
    </source>
</evidence>
<gene>
    <name evidence="1" type="ORF">HK413_08250</name>
</gene>
<organism evidence="1 2">
    <name type="scientific">Mucilaginibacter humi</name>
    <dbReference type="NCBI Taxonomy" id="2732510"/>
    <lineage>
        <taxon>Bacteria</taxon>
        <taxon>Pseudomonadati</taxon>
        <taxon>Bacteroidota</taxon>
        <taxon>Sphingobacteriia</taxon>
        <taxon>Sphingobacteriales</taxon>
        <taxon>Sphingobacteriaceae</taxon>
        <taxon>Mucilaginibacter</taxon>
    </lineage>
</organism>
<sequence length="50" mass="5284">MIIAITGLNANDNPGPGVAVIRALREEFGSALTIIGLSYESLEPGIYRIP</sequence>
<protein>
    <recommendedName>
        <fullName evidence="3">Hydrogenase maturation protease</fullName>
    </recommendedName>
</protein>
<proteinExistence type="predicted"/>
<reference evidence="1 2" key="1">
    <citation type="submission" date="2020-05" db="EMBL/GenBank/DDBJ databases">
        <authorList>
            <person name="Khan S.A."/>
            <person name="Jeon C.O."/>
            <person name="Chun B.H."/>
        </authorList>
    </citation>
    <scope>NUCLEOTIDE SEQUENCE [LARGE SCALE GENOMIC DNA]</scope>
    <source>
        <strain evidence="1 2">S1162</strain>
    </source>
</reference>
<dbReference type="EMBL" id="JABFCR010000033">
    <property type="protein sequence ID" value="NNU34140.1"/>
    <property type="molecule type" value="Genomic_DNA"/>
</dbReference>
<evidence type="ECO:0008006" key="3">
    <source>
        <dbReference type="Google" id="ProtNLM"/>
    </source>
</evidence>
<dbReference type="RefSeq" id="WP_175269825.1">
    <property type="nucleotide sequence ID" value="NZ_JABFCR010000033.1"/>
</dbReference>
<comment type="caution">
    <text evidence="1">The sequence shown here is derived from an EMBL/GenBank/DDBJ whole genome shotgun (WGS) entry which is preliminary data.</text>
</comment>
<dbReference type="Proteomes" id="UP000566071">
    <property type="component" value="Unassembled WGS sequence"/>
</dbReference>
<accession>A0ABX1W6S1</accession>